<dbReference type="CDD" id="cd00130">
    <property type="entry name" value="PAS"/>
    <property type="match status" value="1"/>
</dbReference>
<reference evidence="5" key="1">
    <citation type="submission" date="2020-04" db="EMBL/GenBank/DDBJ databases">
        <title>Nitratireductor sp. nov. isolated from mangrove soil.</title>
        <authorList>
            <person name="Ye Y."/>
        </authorList>
    </citation>
    <scope>NUCLEOTIDE SEQUENCE</scope>
    <source>
        <strain evidence="5">SY7</strain>
    </source>
</reference>
<dbReference type="Gene3D" id="3.20.20.450">
    <property type="entry name" value="EAL domain"/>
    <property type="match status" value="1"/>
</dbReference>
<dbReference type="InterPro" id="IPR000014">
    <property type="entry name" value="PAS"/>
</dbReference>
<evidence type="ECO:0000313" key="6">
    <source>
        <dbReference type="Proteomes" id="UP000321389"/>
    </source>
</evidence>
<gene>
    <name evidence="5" type="ORF">FQ775_07570</name>
</gene>
<dbReference type="Pfam" id="PF00990">
    <property type="entry name" value="GGDEF"/>
    <property type="match status" value="1"/>
</dbReference>
<dbReference type="SMART" id="SM00052">
    <property type="entry name" value="EAL"/>
    <property type="match status" value="1"/>
</dbReference>
<feature type="domain" description="PAS" evidence="1">
    <location>
        <begin position="59"/>
        <end position="133"/>
    </location>
</feature>
<dbReference type="InterPro" id="IPR052155">
    <property type="entry name" value="Biofilm_reg_signaling"/>
</dbReference>
<dbReference type="InterPro" id="IPR013656">
    <property type="entry name" value="PAS_4"/>
</dbReference>
<dbReference type="InterPro" id="IPR001633">
    <property type="entry name" value="EAL_dom"/>
</dbReference>
<dbReference type="InterPro" id="IPR035965">
    <property type="entry name" value="PAS-like_dom_sf"/>
</dbReference>
<dbReference type="InterPro" id="IPR043128">
    <property type="entry name" value="Rev_trsase/Diguanyl_cyclase"/>
</dbReference>
<dbReference type="InterPro" id="IPR000700">
    <property type="entry name" value="PAS-assoc_C"/>
</dbReference>
<dbReference type="EMBL" id="CP042301">
    <property type="protein sequence ID" value="QDZ00246.1"/>
    <property type="molecule type" value="Genomic_DNA"/>
</dbReference>
<dbReference type="Gene3D" id="3.30.70.270">
    <property type="match status" value="1"/>
</dbReference>
<dbReference type="CDD" id="cd01949">
    <property type="entry name" value="GGDEF"/>
    <property type="match status" value="1"/>
</dbReference>
<dbReference type="Proteomes" id="UP000321389">
    <property type="component" value="Chromosome"/>
</dbReference>
<dbReference type="SUPFAM" id="SSF55073">
    <property type="entry name" value="Nucleotide cyclase"/>
    <property type="match status" value="1"/>
</dbReference>
<dbReference type="KEGG" id="niy:FQ775_07570"/>
<accession>A0A5B8KXL1</accession>
<organism evidence="5 6">
    <name type="scientific">Nitratireductor mangrovi</name>
    <dbReference type="NCBI Taxonomy" id="2599600"/>
    <lineage>
        <taxon>Bacteria</taxon>
        <taxon>Pseudomonadati</taxon>
        <taxon>Pseudomonadota</taxon>
        <taxon>Alphaproteobacteria</taxon>
        <taxon>Hyphomicrobiales</taxon>
        <taxon>Phyllobacteriaceae</taxon>
        <taxon>Nitratireductor</taxon>
    </lineage>
</organism>
<dbReference type="AlphaFoldDB" id="A0A5B8KXL1"/>
<dbReference type="Gene3D" id="3.30.450.20">
    <property type="entry name" value="PAS domain"/>
    <property type="match status" value="1"/>
</dbReference>
<proteinExistence type="predicted"/>
<dbReference type="PROSITE" id="PS50113">
    <property type="entry name" value="PAC"/>
    <property type="match status" value="1"/>
</dbReference>
<dbReference type="InterPro" id="IPR035919">
    <property type="entry name" value="EAL_sf"/>
</dbReference>
<feature type="domain" description="PAC" evidence="2">
    <location>
        <begin position="137"/>
        <end position="189"/>
    </location>
</feature>
<sequence>MGFVSVSAGIATALRDGAPLSLGGLGLSSERVATALSHIVTHHAAPRRAGSVSAPEQPDEVAVRAMLDLLPTPVYATDITGRITYFNKAAVTFAGREPKLGVDRWCITKQLYRSDGAPLAHEDCPMAQAIREERPVRGAEAIAERPDGTRVPFAPFPTPIHDSSGRLIGAVNVLLDISARKQAEREAARLARHDPLTDLPNRAAFSDFLSNLLTEREGSRRPFAVMKVDLVGHGHITDMFGHAAGDEAMKAIAARLREAGGNATLFHIAADTFAFVIRTPRGRKELRRFAEKLCTAAAAGTRKPGDRRQSIAVGCAVFPADGADGATLLANASSALARARRHAGEPIVFFDADAEMAARDKHTLKNELSDALRTDALTLHYQPQYGRDGAVAAFEALVRWNHPSRGLIAPASFIPLAEEDNTIVEMSEWILRSACREAASWVNPLRIAVNISPVHFRSDTLAVRVATILDECGLPPERLELEITEGVMVHDFEQAMSVLHELRAIGVRIALDDFGTGYSSLSYLQAFPLSTLKIDRSFTANLGRMKHSAAIIRSIVGLGHALELEVAAEGVESQAQLDFLRAEGCDLIQGYFTGRPGDIDTYRALTEACGDQPREDGRGLRSA</sequence>
<dbReference type="Pfam" id="PF00563">
    <property type="entry name" value="EAL"/>
    <property type="match status" value="1"/>
</dbReference>
<dbReference type="CDD" id="cd01948">
    <property type="entry name" value="EAL"/>
    <property type="match status" value="1"/>
</dbReference>
<dbReference type="OrthoDB" id="9814202at2"/>
<dbReference type="PANTHER" id="PTHR44757:SF2">
    <property type="entry name" value="BIOFILM ARCHITECTURE MAINTENANCE PROTEIN MBAA"/>
    <property type="match status" value="1"/>
</dbReference>
<dbReference type="RefSeq" id="WP_146298894.1">
    <property type="nucleotide sequence ID" value="NZ_CP042301.2"/>
</dbReference>
<evidence type="ECO:0000313" key="5">
    <source>
        <dbReference type="EMBL" id="QDZ00246.1"/>
    </source>
</evidence>
<dbReference type="PROSITE" id="PS50887">
    <property type="entry name" value="GGDEF"/>
    <property type="match status" value="1"/>
</dbReference>
<evidence type="ECO:0000259" key="2">
    <source>
        <dbReference type="PROSITE" id="PS50113"/>
    </source>
</evidence>
<evidence type="ECO:0000259" key="3">
    <source>
        <dbReference type="PROSITE" id="PS50883"/>
    </source>
</evidence>
<evidence type="ECO:0000259" key="1">
    <source>
        <dbReference type="PROSITE" id="PS50112"/>
    </source>
</evidence>
<dbReference type="PANTHER" id="PTHR44757">
    <property type="entry name" value="DIGUANYLATE CYCLASE DGCP"/>
    <property type="match status" value="1"/>
</dbReference>
<dbReference type="NCBIfam" id="TIGR00254">
    <property type="entry name" value="GGDEF"/>
    <property type="match status" value="1"/>
</dbReference>
<evidence type="ECO:0000259" key="4">
    <source>
        <dbReference type="PROSITE" id="PS50887"/>
    </source>
</evidence>
<dbReference type="InterPro" id="IPR000160">
    <property type="entry name" value="GGDEF_dom"/>
</dbReference>
<protein>
    <submittedName>
        <fullName evidence="5">EAL domain-containing protein</fullName>
    </submittedName>
</protein>
<name>A0A5B8KXL1_9HYPH</name>
<feature type="domain" description="EAL" evidence="3">
    <location>
        <begin position="361"/>
        <end position="610"/>
    </location>
</feature>
<keyword evidence="6" id="KW-1185">Reference proteome</keyword>
<dbReference type="NCBIfam" id="TIGR00229">
    <property type="entry name" value="sensory_box"/>
    <property type="match status" value="1"/>
</dbReference>
<dbReference type="SUPFAM" id="SSF141868">
    <property type="entry name" value="EAL domain-like"/>
    <property type="match status" value="1"/>
</dbReference>
<dbReference type="PROSITE" id="PS50112">
    <property type="entry name" value="PAS"/>
    <property type="match status" value="1"/>
</dbReference>
<feature type="domain" description="GGDEF" evidence="4">
    <location>
        <begin position="221"/>
        <end position="352"/>
    </location>
</feature>
<dbReference type="InterPro" id="IPR029787">
    <property type="entry name" value="Nucleotide_cyclase"/>
</dbReference>
<dbReference type="PROSITE" id="PS50883">
    <property type="entry name" value="EAL"/>
    <property type="match status" value="1"/>
</dbReference>
<dbReference type="SUPFAM" id="SSF55785">
    <property type="entry name" value="PYP-like sensor domain (PAS domain)"/>
    <property type="match status" value="1"/>
</dbReference>
<dbReference type="SMART" id="SM00267">
    <property type="entry name" value="GGDEF"/>
    <property type="match status" value="1"/>
</dbReference>
<dbReference type="Pfam" id="PF08448">
    <property type="entry name" value="PAS_4"/>
    <property type="match status" value="1"/>
</dbReference>